<dbReference type="Gene3D" id="3.40.50.720">
    <property type="entry name" value="NAD(P)-binding Rossmann-like Domain"/>
    <property type="match status" value="1"/>
</dbReference>
<dbReference type="PATRIC" id="fig|665004.4.peg.2137"/>
<dbReference type="PANTHER" id="PTHR24321:SF8">
    <property type="entry name" value="ESTRADIOL 17-BETA-DEHYDROGENASE 8-RELATED"/>
    <property type="match status" value="1"/>
</dbReference>
<dbReference type="NCBIfam" id="NF005559">
    <property type="entry name" value="PRK07231.1"/>
    <property type="match status" value="1"/>
</dbReference>
<dbReference type="PANTHER" id="PTHR24321">
    <property type="entry name" value="DEHYDROGENASES, SHORT CHAIN"/>
    <property type="match status" value="1"/>
</dbReference>
<comment type="similarity">
    <text evidence="1">Belongs to the short-chain dehydrogenases/reductases (SDR) family.</text>
</comment>
<accession>A0A147KKS3</accession>
<dbReference type="PRINTS" id="PR00080">
    <property type="entry name" value="SDRFAMILY"/>
</dbReference>
<evidence type="ECO:0000313" key="4">
    <source>
        <dbReference type="Proteomes" id="UP000074382"/>
    </source>
</evidence>
<evidence type="ECO:0008006" key="5">
    <source>
        <dbReference type="Google" id="ProtNLM"/>
    </source>
</evidence>
<proteinExistence type="inferred from homology"/>
<dbReference type="InterPro" id="IPR002347">
    <property type="entry name" value="SDR_fam"/>
</dbReference>
<dbReference type="STRING" id="665004.AC529_04230"/>
<comment type="caution">
    <text evidence="3">The sequence shown here is derived from an EMBL/GenBank/DDBJ whole genome shotgun (WGS) entry which is preliminary data.</text>
</comment>
<dbReference type="EMBL" id="LGEM01000018">
    <property type="protein sequence ID" value="KUP97925.1"/>
    <property type="molecule type" value="Genomic_DNA"/>
</dbReference>
<dbReference type="Pfam" id="PF13561">
    <property type="entry name" value="adh_short_C2"/>
    <property type="match status" value="1"/>
</dbReference>
<dbReference type="PRINTS" id="PR00081">
    <property type="entry name" value="GDHRDH"/>
</dbReference>
<dbReference type="OrthoDB" id="3542748at2"/>
<keyword evidence="4" id="KW-1185">Reference proteome</keyword>
<evidence type="ECO:0000256" key="1">
    <source>
        <dbReference type="ARBA" id="ARBA00006484"/>
    </source>
</evidence>
<dbReference type="PROSITE" id="PS00061">
    <property type="entry name" value="ADH_SHORT"/>
    <property type="match status" value="1"/>
</dbReference>
<evidence type="ECO:0000256" key="2">
    <source>
        <dbReference type="ARBA" id="ARBA00023002"/>
    </source>
</evidence>
<gene>
    <name evidence="3" type="ORF">AC529_04230</name>
</gene>
<dbReference type="Proteomes" id="UP000074382">
    <property type="component" value="Unassembled WGS sequence"/>
</dbReference>
<keyword evidence="2" id="KW-0560">Oxidoreductase</keyword>
<dbReference type="SUPFAM" id="SSF51735">
    <property type="entry name" value="NAD(P)-binding Rossmann-fold domains"/>
    <property type="match status" value="1"/>
</dbReference>
<dbReference type="AlphaFoldDB" id="A0A147KKS3"/>
<dbReference type="RefSeq" id="WP_068755996.1">
    <property type="nucleotide sequence ID" value="NZ_KQ950181.1"/>
</dbReference>
<organism evidence="3 4">
    <name type="scientific">Thermobifida cellulosilytica TB100</name>
    <dbReference type="NCBI Taxonomy" id="665004"/>
    <lineage>
        <taxon>Bacteria</taxon>
        <taxon>Bacillati</taxon>
        <taxon>Actinomycetota</taxon>
        <taxon>Actinomycetes</taxon>
        <taxon>Streptosporangiales</taxon>
        <taxon>Nocardiopsidaceae</taxon>
        <taxon>Thermobifida</taxon>
    </lineage>
</organism>
<protein>
    <recommendedName>
        <fullName evidence="5">3-alpha-hydroxysteroid dehydrogenase</fullName>
    </recommendedName>
</protein>
<dbReference type="InterPro" id="IPR036291">
    <property type="entry name" value="NAD(P)-bd_dom_sf"/>
</dbReference>
<evidence type="ECO:0000313" key="3">
    <source>
        <dbReference type="EMBL" id="KUP97925.1"/>
    </source>
</evidence>
<dbReference type="InterPro" id="IPR020904">
    <property type="entry name" value="Sc_DH/Rdtase_CS"/>
</dbReference>
<reference evidence="4" key="1">
    <citation type="journal article" date="2017" name="Acta Aliment.">
        <title>Plant polysaccharide degrading enzyme system of Thermpbifida cellulosilytica TB100 revealed by de novo genome project data.</title>
        <authorList>
            <person name="Toth A."/>
            <person name="Baka E."/>
            <person name="Luzics S."/>
            <person name="Bata-Vidacs I."/>
            <person name="Nagy I."/>
            <person name="Balint B."/>
            <person name="Herceg R."/>
            <person name="Olasz F."/>
            <person name="Wilk T."/>
            <person name="Nagy T."/>
            <person name="Kriszt B."/>
            <person name="Nagy I."/>
            <person name="Kukolya J."/>
        </authorList>
    </citation>
    <scope>NUCLEOTIDE SEQUENCE [LARGE SCALE GENOMIC DNA]</scope>
    <source>
        <strain evidence="4">TB100</strain>
    </source>
</reference>
<name>A0A147KKS3_THECS</name>
<dbReference type="FunFam" id="3.40.50.720:FF:000084">
    <property type="entry name" value="Short-chain dehydrogenase reductase"/>
    <property type="match status" value="1"/>
</dbReference>
<sequence>MTHTADTVAQPLAGRTAVVTGAAQGMGAAEARLFAAAGAHVVVADLQEEQGRALAEELGERARFVRMDVSSPRDWELLVDSLDGWPPLRVLVNNAAVHWNRSLLEETPEAFEQMLRINVLGTFLGIRAAAGPMRAAGGGSIVNVSSVLGSTGSTASGAYASSKWGVRGLAKSAALELGRYGIRVNTILPGHIATPMHAKVLGEKDTRRYDRLALRRCGEPEEVAQLALFLASDASSYLTGADVTVDGGLTAALPTLRED</sequence>
<dbReference type="GO" id="GO:0016491">
    <property type="term" value="F:oxidoreductase activity"/>
    <property type="evidence" value="ECO:0007669"/>
    <property type="project" value="UniProtKB-KW"/>
</dbReference>